<evidence type="ECO:0000256" key="1">
    <source>
        <dbReference type="ARBA" id="ARBA00004613"/>
    </source>
</evidence>
<evidence type="ECO:0000259" key="4">
    <source>
        <dbReference type="SMART" id="SM01318"/>
    </source>
</evidence>
<sequence>MCWFKKTDIVKLTLFLSVFLAVVSIVFSWQAVVPKDPDEPGHCYYEETGPMKKGEVKDIENACTEAYCDVDGTMLLTSCGVAMVNDKRVEPDFSKPYPECCNYPWTKQDHSDSDSDTDPDSEEYK</sequence>
<evidence type="ECO:0000256" key="2">
    <source>
        <dbReference type="ARBA" id="ARBA00022525"/>
    </source>
</evidence>
<dbReference type="GO" id="GO:0005576">
    <property type="term" value="C:extracellular region"/>
    <property type="evidence" value="ECO:0007669"/>
    <property type="project" value="UniProtKB-SubCell"/>
</dbReference>
<dbReference type="SMART" id="SM01318">
    <property type="entry name" value="SVWC"/>
    <property type="match status" value="1"/>
</dbReference>
<dbReference type="PANTHER" id="PTHR39957">
    <property type="entry name" value="AT09846P1-RELATED"/>
    <property type="match status" value="1"/>
</dbReference>
<dbReference type="InterPro" id="IPR053308">
    <property type="entry name" value="Vago-like"/>
</dbReference>
<keyword evidence="2" id="KW-0964">Secreted</keyword>
<proteinExistence type="predicted"/>
<feature type="region of interest" description="Disordered" evidence="3">
    <location>
        <begin position="102"/>
        <end position="125"/>
    </location>
</feature>
<dbReference type="OrthoDB" id="6756588at2759"/>
<dbReference type="PANTHER" id="PTHR39957:SF1">
    <property type="entry name" value="AT09846P1-RELATED"/>
    <property type="match status" value="1"/>
</dbReference>
<evidence type="ECO:0000313" key="5">
    <source>
        <dbReference type="EMBL" id="CAG9762284.1"/>
    </source>
</evidence>
<dbReference type="AlphaFoldDB" id="A0A9N9QKC4"/>
<feature type="domain" description="Single" evidence="4">
    <location>
        <begin position="43"/>
        <end position="106"/>
    </location>
</feature>
<evidence type="ECO:0000256" key="3">
    <source>
        <dbReference type="SAM" id="MobiDB-lite"/>
    </source>
</evidence>
<organism evidence="5 6">
    <name type="scientific">Ceutorhynchus assimilis</name>
    <name type="common">cabbage seed weevil</name>
    <dbReference type="NCBI Taxonomy" id="467358"/>
    <lineage>
        <taxon>Eukaryota</taxon>
        <taxon>Metazoa</taxon>
        <taxon>Ecdysozoa</taxon>
        <taxon>Arthropoda</taxon>
        <taxon>Hexapoda</taxon>
        <taxon>Insecta</taxon>
        <taxon>Pterygota</taxon>
        <taxon>Neoptera</taxon>
        <taxon>Endopterygota</taxon>
        <taxon>Coleoptera</taxon>
        <taxon>Polyphaga</taxon>
        <taxon>Cucujiformia</taxon>
        <taxon>Curculionidae</taxon>
        <taxon>Ceutorhynchinae</taxon>
        <taxon>Ceutorhynchus</taxon>
    </lineage>
</organism>
<feature type="compositionally biased region" description="Acidic residues" evidence="3">
    <location>
        <begin position="114"/>
        <end position="125"/>
    </location>
</feature>
<protein>
    <recommendedName>
        <fullName evidence="4">Single domain-containing protein</fullName>
    </recommendedName>
</protein>
<dbReference type="InterPro" id="IPR029277">
    <property type="entry name" value="SVWC_dom"/>
</dbReference>
<reference evidence="5" key="1">
    <citation type="submission" date="2022-01" db="EMBL/GenBank/DDBJ databases">
        <authorList>
            <person name="King R."/>
        </authorList>
    </citation>
    <scope>NUCLEOTIDE SEQUENCE</scope>
</reference>
<dbReference type="EMBL" id="OU892287">
    <property type="protein sequence ID" value="CAG9762284.1"/>
    <property type="molecule type" value="Genomic_DNA"/>
</dbReference>
<comment type="subcellular location">
    <subcellularLocation>
        <location evidence="1">Secreted</location>
    </subcellularLocation>
</comment>
<dbReference type="Proteomes" id="UP001152799">
    <property type="component" value="Chromosome 11"/>
</dbReference>
<keyword evidence="6" id="KW-1185">Reference proteome</keyword>
<accession>A0A9N9QKC4</accession>
<name>A0A9N9QKC4_9CUCU</name>
<gene>
    <name evidence="5" type="ORF">CEUTPL_LOCUS2967</name>
</gene>
<dbReference type="Pfam" id="PF15430">
    <property type="entry name" value="SVWC"/>
    <property type="match status" value="1"/>
</dbReference>
<evidence type="ECO:0000313" key="6">
    <source>
        <dbReference type="Proteomes" id="UP001152799"/>
    </source>
</evidence>